<comment type="caution">
    <text evidence="7">The sequence shown here is derived from an EMBL/GenBank/DDBJ whole genome shotgun (WGS) entry which is preliminary data.</text>
</comment>
<feature type="transmembrane region" description="Helical" evidence="6">
    <location>
        <begin position="41"/>
        <end position="62"/>
    </location>
</feature>
<feature type="non-terminal residue" evidence="7">
    <location>
        <position position="1"/>
    </location>
</feature>
<keyword evidence="4 6" id="KW-1133">Transmembrane helix</keyword>
<evidence type="ECO:0000256" key="3">
    <source>
        <dbReference type="ARBA" id="ARBA00022692"/>
    </source>
</evidence>
<evidence type="ECO:0000256" key="5">
    <source>
        <dbReference type="ARBA" id="ARBA00023136"/>
    </source>
</evidence>
<name>A0AAN4ZD86_9BILA</name>
<reference evidence="8" key="1">
    <citation type="submission" date="2022-10" db="EMBL/GenBank/DDBJ databases">
        <title>Genome assembly of Pristionchus species.</title>
        <authorList>
            <person name="Yoshida K."/>
            <person name="Sommer R.J."/>
        </authorList>
    </citation>
    <scope>NUCLEOTIDE SEQUENCE [LARGE SCALE GENOMIC DNA]</scope>
    <source>
        <strain evidence="8">RS5460</strain>
    </source>
</reference>
<comment type="caution">
    <text evidence="6">Lacks conserved residue(s) required for the propagation of feature annotation.</text>
</comment>
<sequence length="128" mass="14603">QFFISYCYFAQNACAFLSTINRFTAICLPLQSPKLWSTWKWPIIIVVHLISFAIPLATRWPAVVSYLYDADLNKYIQKRASTTSVLIAMISYGSVVLFICAVANGFALYRLLKFKAVTRTSKRVSKMM</sequence>
<protein>
    <recommendedName>
        <fullName evidence="6">Serpentine receptor class gamma</fullName>
    </recommendedName>
</protein>
<dbReference type="Pfam" id="PF02118">
    <property type="entry name" value="Srg"/>
    <property type="match status" value="1"/>
</dbReference>
<evidence type="ECO:0000313" key="7">
    <source>
        <dbReference type="EMBL" id="GMR38671.1"/>
    </source>
</evidence>
<evidence type="ECO:0000256" key="2">
    <source>
        <dbReference type="ARBA" id="ARBA00005692"/>
    </source>
</evidence>
<dbReference type="InterPro" id="IPR000609">
    <property type="entry name" value="7TM_GPCR_serpentine_rcpt_Srg"/>
</dbReference>
<evidence type="ECO:0000256" key="1">
    <source>
        <dbReference type="ARBA" id="ARBA00004141"/>
    </source>
</evidence>
<feature type="transmembrane region" description="Helical" evidence="6">
    <location>
        <begin position="82"/>
        <end position="109"/>
    </location>
</feature>
<gene>
    <name evidence="7" type="ORF">PMAYCL1PPCAC_08867</name>
</gene>
<dbReference type="GO" id="GO:0004888">
    <property type="term" value="F:transmembrane signaling receptor activity"/>
    <property type="evidence" value="ECO:0007669"/>
    <property type="project" value="InterPro"/>
</dbReference>
<dbReference type="PANTHER" id="PTHR31552:SF8">
    <property type="entry name" value="SERPENTINE RECEPTOR CLASS GAMMA"/>
    <property type="match status" value="1"/>
</dbReference>
<evidence type="ECO:0000313" key="8">
    <source>
        <dbReference type="Proteomes" id="UP001328107"/>
    </source>
</evidence>
<evidence type="ECO:0000256" key="6">
    <source>
        <dbReference type="RuleBase" id="RU280813"/>
    </source>
</evidence>
<keyword evidence="3 6" id="KW-0812">Transmembrane</keyword>
<comment type="similarity">
    <text evidence="2 6">Belongs to the nematode receptor-like protein srg family.</text>
</comment>
<dbReference type="AlphaFoldDB" id="A0AAN4ZD86"/>
<dbReference type="GO" id="GO:0007606">
    <property type="term" value="P:sensory perception of chemical stimulus"/>
    <property type="evidence" value="ECO:0007669"/>
    <property type="project" value="UniProtKB-UniRule"/>
</dbReference>
<accession>A0AAN4ZD86</accession>
<organism evidence="7 8">
    <name type="scientific">Pristionchus mayeri</name>
    <dbReference type="NCBI Taxonomy" id="1317129"/>
    <lineage>
        <taxon>Eukaryota</taxon>
        <taxon>Metazoa</taxon>
        <taxon>Ecdysozoa</taxon>
        <taxon>Nematoda</taxon>
        <taxon>Chromadorea</taxon>
        <taxon>Rhabditida</taxon>
        <taxon>Rhabditina</taxon>
        <taxon>Diplogasteromorpha</taxon>
        <taxon>Diplogasteroidea</taxon>
        <taxon>Neodiplogasteridae</taxon>
        <taxon>Pristionchus</taxon>
    </lineage>
</organism>
<dbReference type="PANTHER" id="PTHR31552">
    <property type="entry name" value="SERPENTINE RECEPTOR CLASS GAMMA"/>
    <property type="match status" value="1"/>
</dbReference>
<proteinExistence type="inferred from homology"/>
<comment type="subcellular location">
    <subcellularLocation>
        <location evidence="1">Membrane</location>
        <topology evidence="1">Multi-pass membrane protein</topology>
    </subcellularLocation>
</comment>
<keyword evidence="8" id="KW-1185">Reference proteome</keyword>
<keyword evidence="5 6" id="KW-0472">Membrane</keyword>
<dbReference type="Proteomes" id="UP001328107">
    <property type="component" value="Unassembled WGS sequence"/>
</dbReference>
<dbReference type="EMBL" id="BTRK01000002">
    <property type="protein sequence ID" value="GMR38671.1"/>
    <property type="molecule type" value="Genomic_DNA"/>
</dbReference>
<evidence type="ECO:0000256" key="4">
    <source>
        <dbReference type="ARBA" id="ARBA00022989"/>
    </source>
</evidence>
<dbReference type="GO" id="GO:0016020">
    <property type="term" value="C:membrane"/>
    <property type="evidence" value="ECO:0007669"/>
    <property type="project" value="UniProtKB-SubCell"/>
</dbReference>